<proteinExistence type="predicted"/>
<sequence>MEYSKGVNLVRKLNTTFARKSSSKSNIPAIGCELTRRVLQACTHALTVRCGLGGAVKAPDRLAALLSQCPVADYIGYAGGQGADHLVT</sequence>
<organism evidence="1">
    <name type="scientific">Salix viminalis</name>
    <name type="common">Common osier</name>
    <name type="synonym">Basket willow</name>
    <dbReference type="NCBI Taxonomy" id="40686"/>
    <lineage>
        <taxon>Eukaryota</taxon>
        <taxon>Viridiplantae</taxon>
        <taxon>Streptophyta</taxon>
        <taxon>Embryophyta</taxon>
        <taxon>Tracheophyta</taxon>
        <taxon>Spermatophyta</taxon>
        <taxon>Magnoliopsida</taxon>
        <taxon>eudicotyledons</taxon>
        <taxon>Gunneridae</taxon>
        <taxon>Pentapetalae</taxon>
        <taxon>rosids</taxon>
        <taxon>fabids</taxon>
        <taxon>Malpighiales</taxon>
        <taxon>Salicaceae</taxon>
        <taxon>Saliceae</taxon>
        <taxon>Salix</taxon>
    </lineage>
</organism>
<name>A0A6N2K8X1_SALVM</name>
<dbReference type="EMBL" id="CAADRP010000180">
    <property type="protein sequence ID" value="VFU24384.1"/>
    <property type="molecule type" value="Genomic_DNA"/>
</dbReference>
<dbReference type="AlphaFoldDB" id="A0A6N2K8X1"/>
<reference evidence="1" key="1">
    <citation type="submission" date="2019-03" db="EMBL/GenBank/DDBJ databases">
        <authorList>
            <person name="Mank J."/>
            <person name="Almeida P."/>
        </authorList>
    </citation>
    <scope>NUCLEOTIDE SEQUENCE</scope>
    <source>
        <strain evidence="1">78183</strain>
    </source>
</reference>
<evidence type="ECO:0000313" key="1">
    <source>
        <dbReference type="EMBL" id="VFU24384.1"/>
    </source>
</evidence>
<gene>
    <name evidence="1" type="ORF">SVIM_LOCUS45833</name>
</gene>
<accession>A0A6N2K8X1</accession>
<protein>
    <submittedName>
        <fullName evidence="1">Uncharacterized protein</fullName>
    </submittedName>
</protein>